<protein>
    <submittedName>
        <fullName evidence="6">Recombinase family protein</fullName>
    </submittedName>
</protein>
<dbReference type="InterPro" id="IPR036162">
    <property type="entry name" value="Resolvase-like_N_sf"/>
</dbReference>
<name>A0A934PT88_9SPHI</name>
<dbReference type="GO" id="GO:0000150">
    <property type="term" value="F:DNA strand exchange activity"/>
    <property type="evidence" value="ECO:0007669"/>
    <property type="project" value="InterPro"/>
</dbReference>
<dbReference type="PROSITE" id="PS51736">
    <property type="entry name" value="RECOMBINASES_3"/>
    <property type="match status" value="1"/>
</dbReference>
<dbReference type="InterPro" id="IPR006119">
    <property type="entry name" value="Resolv_N"/>
</dbReference>
<gene>
    <name evidence="6" type="ORF">I5M19_04570</name>
</gene>
<dbReference type="GO" id="GO:0015074">
    <property type="term" value="P:DNA integration"/>
    <property type="evidence" value="ECO:0007669"/>
    <property type="project" value="UniProtKB-KW"/>
</dbReference>
<evidence type="ECO:0000259" key="5">
    <source>
        <dbReference type="PROSITE" id="PS51736"/>
    </source>
</evidence>
<comment type="caution">
    <text evidence="6">The sequence shown here is derived from an EMBL/GenBank/DDBJ whole genome shotgun (WGS) entry which is preliminary data.</text>
</comment>
<evidence type="ECO:0000313" key="7">
    <source>
        <dbReference type="Proteomes" id="UP000613193"/>
    </source>
</evidence>
<dbReference type="EMBL" id="JAEHFW010000001">
    <property type="protein sequence ID" value="MBK0378568.1"/>
    <property type="molecule type" value="Genomic_DNA"/>
</dbReference>
<keyword evidence="1" id="KW-0229">DNA integration</keyword>
<organism evidence="6 7">
    <name type="scientific">Mucilaginibacter segetis</name>
    <dbReference type="NCBI Taxonomy" id="2793071"/>
    <lineage>
        <taxon>Bacteria</taxon>
        <taxon>Pseudomonadati</taxon>
        <taxon>Bacteroidota</taxon>
        <taxon>Sphingobacteriia</taxon>
        <taxon>Sphingobacteriales</taxon>
        <taxon>Sphingobacteriaceae</taxon>
        <taxon>Mucilaginibacter</taxon>
    </lineage>
</organism>
<keyword evidence="7" id="KW-1185">Reference proteome</keyword>
<dbReference type="GO" id="GO:0003677">
    <property type="term" value="F:DNA binding"/>
    <property type="evidence" value="ECO:0007669"/>
    <property type="project" value="UniProtKB-KW"/>
</dbReference>
<reference evidence="6" key="1">
    <citation type="submission" date="2020-12" db="EMBL/GenBank/DDBJ databases">
        <title>Bacterial novel species Mucilaginibacter sp. SD-g isolated from soil.</title>
        <authorList>
            <person name="Jung H.-Y."/>
        </authorList>
    </citation>
    <scope>NUCLEOTIDE SEQUENCE</scope>
    <source>
        <strain evidence="6">SD-g</strain>
    </source>
</reference>
<dbReference type="Proteomes" id="UP000613193">
    <property type="component" value="Unassembled WGS sequence"/>
</dbReference>
<keyword evidence="2" id="KW-0238">DNA-binding</keyword>
<evidence type="ECO:0000256" key="2">
    <source>
        <dbReference type="ARBA" id="ARBA00023125"/>
    </source>
</evidence>
<feature type="active site" description="O-(5'-phospho-DNA)-serine intermediate" evidence="4">
    <location>
        <position position="11"/>
    </location>
</feature>
<dbReference type="SUPFAM" id="SSF53041">
    <property type="entry name" value="Resolvase-like"/>
    <property type="match status" value="1"/>
</dbReference>
<dbReference type="PROSITE" id="PS00397">
    <property type="entry name" value="RECOMBINASES_1"/>
    <property type="match status" value="1"/>
</dbReference>
<dbReference type="AlphaFoldDB" id="A0A934PT88"/>
<keyword evidence="3" id="KW-0233">DNA recombination</keyword>
<sequence>MKTAVLYLRVSTDEQAAREYSLRSQHEVINAYCNLNSISISKVFTED</sequence>
<dbReference type="InterPro" id="IPR006118">
    <property type="entry name" value="Recombinase_CS"/>
</dbReference>
<proteinExistence type="predicted"/>
<dbReference type="Pfam" id="PF00239">
    <property type="entry name" value="Resolvase"/>
    <property type="match status" value="1"/>
</dbReference>
<evidence type="ECO:0000256" key="4">
    <source>
        <dbReference type="PROSITE-ProRule" id="PRU10137"/>
    </source>
</evidence>
<accession>A0A934PT88</accession>
<evidence type="ECO:0000256" key="1">
    <source>
        <dbReference type="ARBA" id="ARBA00022908"/>
    </source>
</evidence>
<dbReference type="Gene3D" id="3.40.50.1390">
    <property type="entry name" value="Resolvase, N-terminal catalytic domain"/>
    <property type="match status" value="1"/>
</dbReference>
<evidence type="ECO:0000313" key="6">
    <source>
        <dbReference type="EMBL" id="MBK0378568.1"/>
    </source>
</evidence>
<feature type="domain" description="Resolvase/invertase-type recombinase catalytic" evidence="5">
    <location>
        <begin position="3"/>
        <end position="47"/>
    </location>
</feature>
<evidence type="ECO:0000256" key="3">
    <source>
        <dbReference type="ARBA" id="ARBA00023172"/>
    </source>
</evidence>